<dbReference type="GeneID" id="14212777"/>
<organism evidence="2 3">
    <name type="scientific">Caldisphaera lagunensis (strain DSM 15908 / JCM 11604 / ANMR 0165 / IC-154)</name>
    <dbReference type="NCBI Taxonomy" id="1056495"/>
    <lineage>
        <taxon>Archaea</taxon>
        <taxon>Thermoproteota</taxon>
        <taxon>Thermoprotei</taxon>
        <taxon>Acidilobales</taxon>
        <taxon>Caldisphaeraceae</taxon>
        <taxon>Caldisphaera</taxon>
    </lineage>
</organism>
<name>L0ABH9_CALLD</name>
<dbReference type="eggNOG" id="arCOG07234">
    <property type="taxonomic scope" value="Archaea"/>
</dbReference>
<keyword evidence="1" id="KW-0472">Membrane</keyword>
<proteinExistence type="predicted"/>
<sequence precursor="true">MRKINIAIILIGIILTLIFSYFIPYVWGGIIPGAIIGVIKRRSTKLISSFLIGFIGSLVVYFVYPINYLISLAKTVELLAGIQWFILILLFPLLYGLIELSAAGIVGEILSLISKK</sequence>
<dbReference type="KEGG" id="clg:Calag_1516"/>
<evidence type="ECO:0000313" key="3">
    <source>
        <dbReference type="Proteomes" id="UP000010469"/>
    </source>
</evidence>
<keyword evidence="3" id="KW-1185">Reference proteome</keyword>
<feature type="transmembrane region" description="Helical" evidence="1">
    <location>
        <begin position="6"/>
        <end position="39"/>
    </location>
</feature>
<gene>
    <name evidence="2" type="ordered locus">Calag_1516</name>
</gene>
<dbReference type="AlphaFoldDB" id="L0ABH9"/>
<keyword evidence="1" id="KW-1133">Transmembrane helix</keyword>
<evidence type="ECO:0000256" key="1">
    <source>
        <dbReference type="SAM" id="Phobius"/>
    </source>
</evidence>
<dbReference type="STRING" id="1056495.Calag_1516"/>
<evidence type="ECO:0000313" key="2">
    <source>
        <dbReference type="EMBL" id="AFZ71216.1"/>
    </source>
</evidence>
<evidence type="ECO:0008006" key="4">
    <source>
        <dbReference type="Google" id="ProtNLM"/>
    </source>
</evidence>
<reference evidence="3" key="1">
    <citation type="submission" date="2012-03" db="EMBL/GenBank/DDBJ databases">
        <title>Complete genome of Caldisphaera lagunensis DSM 15908.</title>
        <authorList>
            <person name="Lucas S."/>
            <person name="Copeland A."/>
            <person name="Lapidus A."/>
            <person name="Glavina del Rio T."/>
            <person name="Dalin E."/>
            <person name="Tice H."/>
            <person name="Bruce D."/>
            <person name="Goodwin L."/>
            <person name="Pitluck S."/>
            <person name="Peters L."/>
            <person name="Mikhailova N."/>
            <person name="Teshima H."/>
            <person name="Kyrpides N."/>
            <person name="Mavromatis K."/>
            <person name="Ivanova N."/>
            <person name="Brettin T."/>
            <person name="Detter J.C."/>
            <person name="Han C."/>
            <person name="Larimer F."/>
            <person name="Land M."/>
            <person name="Hauser L."/>
            <person name="Markowitz V."/>
            <person name="Cheng J.-F."/>
            <person name="Hugenholtz P."/>
            <person name="Woyke T."/>
            <person name="Wu D."/>
            <person name="Spring S."/>
            <person name="Schroeder M."/>
            <person name="Brambilla E."/>
            <person name="Klenk H.-P."/>
            <person name="Eisen J.A."/>
        </authorList>
    </citation>
    <scope>NUCLEOTIDE SEQUENCE [LARGE SCALE GENOMIC DNA]</scope>
    <source>
        <strain evidence="3">DSM 15908 / JCM 11604 / IC-154</strain>
    </source>
</reference>
<accession>L0ABH9</accession>
<keyword evidence="1" id="KW-0812">Transmembrane</keyword>
<protein>
    <recommendedName>
        <fullName evidence="4">DUF5518 domain-containing protein</fullName>
    </recommendedName>
</protein>
<dbReference type="InParanoid" id="L0ABH9"/>
<dbReference type="EMBL" id="CP003378">
    <property type="protein sequence ID" value="AFZ71216.1"/>
    <property type="molecule type" value="Genomic_DNA"/>
</dbReference>
<feature type="transmembrane region" description="Helical" evidence="1">
    <location>
        <begin position="46"/>
        <end position="64"/>
    </location>
</feature>
<feature type="transmembrane region" description="Helical" evidence="1">
    <location>
        <begin position="84"/>
        <end position="113"/>
    </location>
</feature>
<dbReference type="HOGENOM" id="CLU_2091182_0_0_2"/>
<dbReference type="Proteomes" id="UP000010469">
    <property type="component" value="Chromosome"/>
</dbReference>
<dbReference type="RefSeq" id="WP_015233113.1">
    <property type="nucleotide sequence ID" value="NC_019791.1"/>
</dbReference>